<dbReference type="EC" id="2.1.1.-" evidence="4"/>
<feature type="domain" description="Methyltransferase" evidence="3">
    <location>
        <begin position="84"/>
        <end position="179"/>
    </location>
</feature>
<evidence type="ECO:0000256" key="2">
    <source>
        <dbReference type="ARBA" id="ARBA00022679"/>
    </source>
</evidence>
<accession>A0ABW6V5A2</accession>
<dbReference type="SUPFAM" id="SSF53335">
    <property type="entry name" value="S-adenosyl-L-methionine-dependent methyltransferases"/>
    <property type="match status" value="1"/>
</dbReference>
<evidence type="ECO:0000313" key="4">
    <source>
        <dbReference type="EMBL" id="MFF4774330.1"/>
    </source>
</evidence>
<evidence type="ECO:0000259" key="3">
    <source>
        <dbReference type="Pfam" id="PF13649"/>
    </source>
</evidence>
<evidence type="ECO:0000256" key="1">
    <source>
        <dbReference type="ARBA" id="ARBA00022603"/>
    </source>
</evidence>
<dbReference type="Proteomes" id="UP001602119">
    <property type="component" value="Unassembled WGS sequence"/>
</dbReference>
<proteinExistence type="predicted"/>
<organism evidence="4 5">
    <name type="scientific">Microtetraspora fusca</name>
    <dbReference type="NCBI Taxonomy" id="1997"/>
    <lineage>
        <taxon>Bacteria</taxon>
        <taxon>Bacillati</taxon>
        <taxon>Actinomycetota</taxon>
        <taxon>Actinomycetes</taxon>
        <taxon>Streptosporangiales</taxon>
        <taxon>Streptosporangiaceae</taxon>
        <taxon>Microtetraspora</taxon>
    </lineage>
</organism>
<protein>
    <submittedName>
        <fullName evidence="4">Class I SAM-dependent methyltransferase</fullName>
        <ecNumber evidence="4">2.1.1.-</ecNumber>
    </submittedName>
</protein>
<dbReference type="CDD" id="cd02440">
    <property type="entry name" value="AdoMet_MTases"/>
    <property type="match status" value="1"/>
</dbReference>
<keyword evidence="1 4" id="KW-0489">Methyltransferase</keyword>
<comment type="caution">
    <text evidence="4">The sequence shown here is derived from an EMBL/GenBank/DDBJ whole genome shotgun (WGS) entry which is preliminary data.</text>
</comment>
<keyword evidence="2 4" id="KW-0808">Transferase</keyword>
<dbReference type="Pfam" id="PF13649">
    <property type="entry name" value="Methyltransf_25"/>
    <property type="match status" value="1"/>
</dbReference>
<dbReference type="Gene3D" id="3.40.50.150">
    <property type="entry name" value="Vaccinia Virus protein VP39"/>
    <property type="match status" value="1"/>
</dbReference>
<dbReference type="InterPro" id="IPR051052">
    <property type="entry name" value="Diverse_substrate_MTase"/>
</dbReference>
<evidence type="ECO:0000313" key="5">
    <source>
        <dbReference type="Proteomes" id="UP001602119"/>
    </source>
</evidence>
<dbReference type="GO" id="GO:0032259">
    <property type="term" value="P:methylation"/>
    <property type="evidence" value="ECO:0007669"/>
    <property type="project" value="UniProtKB-KW"/>
</dbReference>
<dbReference type="PANTHER" id="PTHR44942">
    <property type="entry name" value="METHYLTRANSF_11 DOMAIN-CONTAINING PROTEIN"/>
    <property type="match status" value="1"/>
</dbReference>
<sequence>MGNRHCRRATPLASLTEKHRGDRMRDRRTMMRDHRSQEVTAMDISYHETQDRLTNRIRAHKMFGNFDITDWIDDFVGRRPRTNILDLGCGDGNHIDLYLRHVGETGTVTGADRDAALIDRARSRYSDAKNLTLRVGSMDEKLPFDDGAFDLCMVTFAIYNAKDAEYTLRELHRVLGKNGELVMIGPTDNNVAELYEFNEKVTGRKADEKTLRRSERIVKEFLPLALGMFGSVQGEVINSVLTFPNSEEFLRYFCSTLLYEEIAEREGLSLDDLKAYCPPSGAMPVSKEMVAVVATKSS</sequence>
<keyword evidence="5" id="KW-1185">Reference proteome</keyword>
<dbReference type="PANTHER" id="PTHR44942:SF4">
    <property type="entry name" value="METHYLTRANSFERASE TYPE 11 DOMAIN-CONTAINING PROTEIN"/>
    <property type="match status" value="1"/>
</dbReference>
<dbReference type="GO" id="GO:0008168">
    <property type="term" value="F:methyltransferase activity"/>
    <property type="evidence" value="ECO:0007669"/>
    <property type="project" value="UniProtKB-KW"/>
</dbReference>
<name>A0ABW6V5A2_MICFU</name>
<dbReference type="InterPro" id="IPR029063">
    <property type="entry name" value="SAM-dependent_MTases_sf"/>
</dbReference>
<dbReference type="RefSeq" id="WP_387342688.1">
    <property type="nucleotide sequence ID" value="NZ_JBIAXI010000008.1"/>
</dbReference>
<dbReference type="EMBL" id="JBIAXI010000008">
    <property type="protein sequence ID" value="MFF4774330.1"/>
    <property type="molecule type" value="Genomic_DNA"/>
</dbReference>
<dbReference type="InterPro" id="IPR041698">
    <property type="entry name" value="Methyltransf_25"/>
</dbReference>
<gene>
    <name evidence="4" type="ORF">ACFY05_15860</name>
</gene>
<reference evidence="4 5" key="1">
    <citation type="submission" date="2024-10" db="EMBL/GenBank/DDBJ databases">
        <title>The Natural Products Discovery Center: Release of the First 8490 Sequenced Strains for Exploring Actinobacteria Biosynthetic Diversity.</title>
        <authorList>
            <person name="Kalkreuter E."/>
            <person name="Kautsar S.A."/>
            <person name="Yang D."/>
            <person name="Bader C.D."/>
            <person name="Teijaro C.N."/>
            <person name="Fluegel L."/>
            <person name="Davis C.M."/>
            <person name="Simpson J.R."/>
            <person name="Lauterbach L."/>
            <person name="Steele A.D."/>
            <person name="Gui C."/>
            <person name="Meng S."/>
            <person name="Li G."/>
            <person name="Viehrig K."/>
            <person name="Ye F."/>
            <person name="Su P."/>
            <person name="Kiefer A.F."/>
            <person name="Nichols A."/>
            <person name="Cepeda A.J."/>
            <person name="Yan W."/>
            <person name="Fan B."/>
            <person name="Jiang Y."/>
            <person name="Adhikari A."/>
            <person name="Zheng C.-J."/>
            <person name="Schuster L."/>
            <person name="Cowan T.M."/>
            <person name="Smanski M.J."/>
            <person name="Chevrette M.G."/>
            <person name="De Carvalho L.P.S."/>
            <person name="Shen B."/>
        </authorList>
    </citation>
    <scope>NUCLEOTIDE SEQUENCE [LARGE SCALE GENOMIC DNA]</scope>
    <source>
        <strain evidence="4 5">NPDC001281</strain>
    </source>
</reference>